<dbReference type="GO" id="GO:0045892">
    <property type="term" value="P:negative regulation of DNA-templated transcription"/>
    <property type="evidence" value="ECO:0007669"/>
    <property type="project" value="TreeGrafter"/>
</dbReference>
<feature type="compositionally biased region" description="Polar residues" evidence="1">
    <location>
        <begin position="86"/>
        <end position="103"/>
    </location>
</feature>
<evidence type="ECO:0000256" key="1">
    <source>
        <dbReference type="SAM" id="MobiDB-lite"/>
    </source>
</evidence>
<dbReference type="Gene3D" id="2.30.30.490">
    <property type="match status" value="1"/>
</dbReference>
<feature type="compositionally biased region" description="Polar residues" evidence="1">
    <location>
        <begin position="110"/>
        <end position="124"/>
    </location>
</feature>
<sequence length="442" mass="50939">MLEYNSIGEHPFDGSKPKRMRTLTTDTTDYLPSHPFNSMISIDVEKIFLHNTIVDPTTAQSDDSNLISKRNPLFELPTLPSENLDKASSLNTNETEDTNTYSHTKGKTLKANNFDSQTDNSNISKENKGETQSESNGKVLERSAIKRCHSFSGKFGRASTKDLTISINPVKISNEKCLNFRYTMERSKILRKQIEKEQTASRVHNLTLSHNSEKPTEIYVPKKFQDVLTYKSKIDPEIGIKKSKINGWSWHGDPIQSKPYKSNSIKRTRTYYIGIRRKNTIIYVRDIILIRPPREGIERPYVAKVASFWADTIELDDVQQKDSSMMMTVYWYYRPENVESLITTYSSSDMEVFVSRHYDDNSVACIIDRAYVLSYHSYCRFCALKRFYLEVSESYQSLTQRRVVPALATKDYTFPPEDTDLSLVFFCKSGYNCNTGKIRASR</sequence>
<reference evidence="3 4" key="1">
    <citation type="journal article" date="2023" name="BMC Biol.">
        <title>The compact genome of the sponge Oopsacas minuta (Hexactinellida) is lacking key metazoan core genes.</title>
        <authorList>
            <person name="Santini S."/>
            <person name="Schenkelaars Q."/>
            <person name="Jourda C."/>
            <person name="Duchesne M."/>
            <person name="Belahbib H."/>
            <person name="Rocher C."/>
            <person name="Selva M."/>
            <person name="Riesgo A."/>
            <person name="Vervoort M."/>
            <person name="Leys S.P."/>
            <person name="Kodjabachian L."/>
            <person name="Le Bivic A."/>
            <person name="Borchiellini C."/>
            <person name="Claverie J.M."/>
            <person name="Renard E."/>
        </authorList>
    </citation>
    <scope>NUCLEOTIDE SEQUENCE [LARGE SCALE GENOMIC DNA]</scope>
    <source>
        <strain evidence="3">SPO-2</strain>
    </source>
</reference>
<name>A0AAV7JV63_9METZ</name>
<dbReference type="PROSITE" id="PS51038">
    <property type="entry name" value="BAH"/>
    <property type="match status" value="1"/>
</dbReference>
<dbReference type="GO" id="GO:0000976">
    <property type="term" value="F:transcription cis-regulatory region binding"/>
    <property type="evidence" value="ECO:0007669"/>
    <property type="project" value="TreeGrafter"/>
</dbReference>
<dbReference type="InterPro" id="IPR053032">
    <property type="entry name" value="BAH_domain-containing"/>
</dbReference>
<organism evidence="3 4">
    <name type="scientific">Oopsacas minuta</name>
    <dbReference type="NCBI Taxonomy" id="111878"/>
    <lineage>
        <taxon>Eukaryota</taxon>
        <taxon>Metazoa</taxon>
        <taxon>Porifera</taxon>
        <taxon>Hexactinellida</taxon>
        <taxon>Hexasterophora</taxon>
        <taxon>Lyssacinosida</taxon>
        <taxon>Leucopsacidae</taxon>
        <taxon>Oopsacas</taxon>
    </lineage>
</organism>
<protein>
    <recommendedName>
        <fullName evidence="2">BAH domain-containing protein</fullName>
    </recommendedName>
</protein>
<dbReference type="InterPro" id="IPR001025">
    <property type="entry name" value="BAH_dom"/>
</dbReference>
<gene>
    <name evidence="3" type="ORF">LOD99_4390</name>
</gene>
<dbReference type="Proteomes" id="UP001165289">
    <property type="component" value="Unassembled WGS sequence"/>
</dbReference>
<evidence type="ECO:0000259" key="2">
    <source>
        <dbReference type="PROSITE" id="PS51038"/>
    </source>
</evidence>
<proteinExistence type="predicted"/>
<dbReference type="EMBL" id="JAKMXF010000298">
    <property type="protein sequence ID" value="KAI6652605.1"/>
    <property type="molecule type" value="Genomic_DNA"/>
</dbReference>
<dbReference type="InterPro" id="IPR043151">
    <property type="entry name" value="BAH_sf"/>
</dbReference>
<dbReference type="GO" id="GO:0005677">
    <property type="term" value="C:chromatin silencing complex"/>
    <property type="evidence" value="ECO:0007669"/>
    <property type="project" value="TreeGrafter"/>
</dbReference>
<feature type="domain" description="BAH" evidence="2">
    <location>
        <begin position="280"/>
        <end position="442"/>
    </location>
</feature>
<dbReference type="AlphaFoldDB" id="A0AAV7JV63"/>
<feature type="region of interest" description="Disordered" evidence="1">
    <location>
        <begin position="77"/>
        <end position="140"/>
    </location>
</feature>
<dbReference type="PANTHER" id="PTHR46576:SF1">
    <property type="entry name" value="BROMO ADJACENT HOMOLOGY DOMAIN-CONTAINING 1 PROTEIN"/>
    <property type="match status" value="1"/>
</dbReference>
<dbReference type="SMART" id="SM00439">
    <property type="entry name" value="BAH"/>
    <property type="match status" value="1"/>
</dbReference>
<dbReference type="PANTHER" id="PTHR46576">
    <property type="entry name" value="BROMO ADJACENT HOMOLOGY DOMAIN-CONTAINING 1 PROTEIN"/>
    <property type="match status" value="1"/>
</dbReference>
<dbReference type="GO" id="GO:0003682">
    <property type="term" value="F:chromatin binding"/>
    <property type="evidence" value="ECO:0007669"/>
    <property type="project" value="InterPro"/>
</dbReference>
<dbReference type="Pfam" id="PF01426">
    <property type="entry name" value="BAH"/>
    <property type="match status" value="1"/>
</dbReference>
<keyword evidence="4" id="KW-1185">Reference proteome</keyword>
<evidence type="ECO:0000313" key="4">
    <source>
        <dbReference type="Proteomes" id="UP001165289"/>
    </source>
</evidence>
<feature type="region of interest" description="Disordered" evidence="1">
    <location>
        <begin position="1"/>
        <end position="20"/>
    </location>
</feature>
<accession>A0AAV7JV63</accession>
<comment type="caution">
    <text evidence="3">The sequence shown here is derived from an EMBL/GenBank/DDBJ whole genome shotgun (WGS) entry which is preliminary data.</text>
</comment>
<dbReference type="GO" id="GO:0031507">
    <property type="term" value="P:heterochromatin formation"/>
    <property type="evidence" value="ECO:0007669"/>
    <property type="project" value="TreeGrafter"/>
</dbReference>
<evidence type="ECO:0000313" key="3">
    <source>
        <dbReference type="EMBL" id="KAI6652605.1"/>
    </source>
</evidence>